<evidence type="ECO:0000256" key="5">
    <source>
        <dbReference type="SAM" id="MobiDB-lite"/>
    </source>
</evidence>
<dbReference type="Gene3D" id="4.10.240.10">
    <property type="entry name" value="Zn(2)-C6 fungal-type DNA-binding domain"/>
    <property type="match status" value="1"/>
</dbReference>
<comment type="caution">
    <text evidence="7">The sequence shown here is derived from an EMBL/GenBank/DDBJ whole genome shotgun (WGS) entry which is preliminary data.</text>
</comment>
<keyword evidence="8" id="KW-1185">Reference proteome</keyword>
<evidence type="ECO:0000256" key="3">
    <source>
        <dbReference type="ARBA" id="ARBA00023163"/>
    </source>
</evidence>
<dbReference type="PROSITE" id="PS50048">
    <property type="entry name" value="ZN2_CY6_FUNGAL_2"/>
    <property type="match status" value="1"/>
</dbReference>
<evidence type="ECO:0000256" key="2">
    <source>
        <dbReference type="ARBA" id="ARBA00023125"/>
    </source>
</evidence>
<evidence type="ECO:0000256" key="1">
    <source>
        <dbReference type="ARBA" id="ARBA00023015"/>
    </source>
</evidence>
<dbReference type="AlphaFoldDB" id="A0A9W9P415"/>
<reference evidence="7" key="1">
    <citation type="submission" date="2022-11" db="EMBL/GenBank/DDBJ databases">
        <authorList>
            <person name="Petersen C."/>
        </authorList>
    </citation>
    <scope>NUCLEOTIDE SEQUENCE</scope>
    <source>
        <strain evidence="7">IBT 23319</strain>
    </source>
</reference>
<dbReference type="Pfam" id="PF11951">
    <property type="entry name" value="Fungal_trans_2"/>
    <property type="match status" value="1"/>
</dbReference>
<evidence type="ECO:0000313" key="8">
    <source>
        <dbReference type="Proteomes" id="UP001147733"/>
    </source>
</evidence>
<gene>
    <name evidence="7" type="ORF">N7469_004219</name>
</gene>
<feature type="compositionally biased region" description="Basic and acidic residues" evidence="5">
    <location>
        <begin position="56"/>
        <end position="67"/>
    </location>
</feature>
<sequence>MTKGCYTCRRRRIICDNGQPTCRKCRDAGKECLGYQKPLVWVKGGVASRGKMMGRSFDDVSKSKGDTDPQPAIESDDTAQQNTFGFSSFSIANLPSDNESQSSGTQSSPEADTWNLDTIGSAMLEPAEGNIPSDLGLSENTDTALVQIPRGTPAEYVPAPWGLVDPLFKDLSRTSRFYLHHYNQYMAEDFVVYAGSQNAWREIISLVGDSPLLAHALSSMGALHYSLTTTTESSTMPWSKQNLLTPDTQLTPEDIENFISPTGAKRVPSKAFQHFLEFKQRTLSQLSKDLSNPLAQKDDRTLAAIIVLALLDLFESGSGAWSYHIEGAKKLLRDRPEDELGQGIIRGLESFAVDGCLILEIMGSTLARPGALSKPFYSTSMGPNLLKRLEVTSWIGCPAYLLEVIFFVHTLWYPDSEIAAAIPRPTALPMSMQQGRPLTLESYVALLQGIRSFDPVAWAHEMQQFHPLVDVSHRITLASSYQAAVYLYTSRVLSRSREGFSPPWTDLGVPADHSAVANNLVTQLCSVPSSDPHFKCLIWPTFIAGAECRRPSQRALILEMLGAIYQSVTSVNVRNAAWVLRLMWQNKDQKRPERNTFIDSQVGDFPMGNAEDTEDGDDSFDWIDELDESRLDWLFI</sequence>
<accession>A0A9W9P415</accession>
<dbReference type="PANTHER" id="PTHR38791:SF11">
    <property type="entry name" value="ZN(II)2CYS6 TRANSCRIPTION FACTOR (EUROFUNG)"/>
    <property type="match status" value="1"/>
</dbReference>
<evidence type="ECO:0000313" key="7">
    <source>
        <dbReference type="EMBL" id="KAJ5235051.1"/>
    </source>
</evidence>
<name>A0A9W9P415_PENCI</name>
<dbReference type="Proteomes" id="UP001147733">
    <property type="component" value="Unassembled WGS sequence"/>
</dbReference>
<dbReference type="SUPFAM" id="SSF57701">
    <property type="entry name" value="Zn2/Cys6 DNA-binding domain"/>
    <property type="match status" value="1"/>
</dbReference>
<dbReference type="GO" id="GO:0003677">
    <property type="term" value="F:DNA binding"/>
    <property type="evidence" value="ECO:0007669"/>
    <property type="project" value="UniProtKB-KW"/>
</dbReference>
<proteinExistence type="predicted"/>
<dbReference type="SMART" id="SM00066">
    <property type="entry name" value="GAL4"/>
    <property type="match status" value="1"/>
</dbReference>
<dbReference type="PANTHER" id="PTHR38791">
    <property type="entry name" value="ZN(II)2CYS6 TRANSCRIPTION FACTOR (EUROFUNG)-RELATED-RELATED"/>
    <property type="match status" value="1"/>
</dbReference>
<dbReference type="PROSITE" id="PS00463">
    <property type="entry name" value="ZN2_CY6_FUNGAL_1"/>
    <property type="match status" value="1"/>
</dbReference>
<dbReference type="OrthoDB" id="5380854at2759"/>
<dbReference type="GO" id="GO:0000981">
    <property type="term" value="F:DNA-binding transcription factor activity, RNA polymerase II-specific"/>
    <property type="evidence" value="ECO:0007669"/>
    <property type="project" value="InterPro"/>
</dbReference>
<reference evidence="7" key="2">
    <citation type="journal article" date="2023" name="IMA Fungus">
        <title>Comparative genomic study of the Penicillium genus elucidates a diverse pangenome and 15 lateral gene transfer events.</title>
        <authorList>
            <person name="Petersen C."/>
            <person name="Sorensen T."/>
            <person name="Nielsen M.R."/>
            <person name="Sondergaard T.E."/>
            <person name="Sorensen J.L."/>
            <person name="Fitzpatrick D.A."/>
            <person name="Frisvad J.C."/>
            <person name="Nielsen K.L."/>
        </authorList>
    </citation>
    <scope>NUCLEOTIDE SEQUENCE</scope>
    <source>
        <strain evidence="7">IBT 23319</strain>
    </source>
</reference>
<organism evidence="7 8">
    <name type="scientific">Penicillium citrinum</name>
    <dbReference type="NCBI Taxonomy" id="5077"/>
    <lineage>
        <taxon>Eukaryota</taxon>
        <taxon>Fungi</taxon>
        <taxon>Dikarya</taxon>
        <taxon>Ascomycota</taxon>
        <taxon>Pezizomycotina</taxon>
        <taxon>Eurotiomycetes</taxon>
        <taxon>Eurotiomycetidae</taxon>
        <taxon>Eurotiales</taxon>
        <taxon>Aspergillaceae</taxon>
        <taxon>Penicillium</taxon>
    </lineage>
</organism>
<dbReference type="CDD" id="cd00067">
    <property type="entry name" value="GAL4"/>
    <property type="match status" value="1"/>
</dbReference>
<keyword evidence="2" id="KW-0238">DNA-binding</keyword>
<dbReference type="EMBL" id="JAPQKT010000003">
    <property type="protein sequence ID" value="KAJ5235051.1"/>
    <property type="molecule type" value="Genomic_DNA"/>
</dbReference>
<dbReference type="RefSeq" id="XP_056502551.1">
    <property type="nucleotide sequence ID" value="XM_056643139.1"/>
</dbReference>
<evidence type="ECO:0000256" key="4">
    <source>
        <dbReference type="ARBA" id="ARBA00023242"/>
    </source>
</evidence>
<dbReference type="Pfam" id="PF00172">
    <property type="entry name" value="Zn_clus"/>
    <property type="match status" value="1"/>
</dbReference>
<dbReference type="InterPro" id="IPR021858">
    <property type="entry name" value="Fun_TF"/>
</dbReference>
<keyword evidence="1" id="KW-0805">Transcription regulation</keyword>
<dbReference type="GeneID" id="81382306"/>
<dbReference type="InterPro" id="IPR036864">
    <property type="entry name" value="Zn2-C6_fun-type_DNA-bd_sf"/>
</dbReference>
<dbReference type="GO" id="GO:0008270">
    <property type="term" value="F:zinc ion binding"/>
    <property type="evidence" value="ECO:0007669"/>
    <property type="project" value="InterPro"/>
</dbReference>
<dbReference type="InterPro" id="IPR053175">
    <property type="entry name" value="DHMBA_Reg_Transcription_Factor"/>
</dbReference>
<evidence type="ECO:0000259" key="6">
    <source>
        <dbReference type="PROSITE" id="PS50048"/>
    </source>
</evidence>
<feature type="region of interest" description="Disordered" evidence="5">
    <location>
        <begin position="52"/>
        <end position="78"/>
    </location>
</feature>
<keyword evidence="4" id="KW-0539">Nucleus</keyword>
<dbReference type="InterPro" id="IPR001138">
    <property type="entry name" value="Zn2Cys6_DnaBD"/>
</dbReference>
<protein>
    <recommendedName>
        <fullName evidence="6">Zn(2)-C6 fungal-type domain-containing protein</fullName>
    </recommendedName>
</protein>
<feature type="domain" description="Zn(2)-C6 fungal-type" evidence="6">
    <location>
        <begin position="4"/>
        <end position="32"/>
    </location>
</feature>
<keyword evidence="3" id="KW-0804">Transcription</keyword>